<protein>
    <submittedName>
        <fullName evidence="3">Uncharacterized protein</fullName>
    </submittedName>
</protein>
<proteinExistence type="predicted"/>
<dbReference type="InParanoid" id="A0A671YQ12"/>
<organism evidence="3 4">
    <name type="scientific">Sparus aurata</name>
    <name type="common">Gilthead sea bream</name>
    <dbReference type="NCBI Taxonomy" id="8175"/>
    <lineage>
        <taxon>Eukaryota</taxon>
        <taxon>Metazoa</taxon>
        <taxon>Chordata</taxon>
        <taxon>Craniata</taxon>
        <taxon>Vertebrata</taxon>
        <taxon>Euteleostomi</taxon>
        <taxon>Actinopterygii</taxon>
        <taxon>Neopterygii</taxon>
        <taxon>Teleostei</taxon>
        <taxon>Neoteleostei</taxon>
        <taxon>Acanthomorphata</taxon>
        <taxon>Eupercaria</taxon>
        <taxon>Spariformes</taxon>
        <taxon>Sparidae</taxon>
        <taxon>Sparus</taxon>
    </lineage>
</organism>
<keyword evidence="2" id="KW-0732">Signal</keyword>
<reference evidence="3" key="2">
    <citation type="submission" date="2025-08" db="UniProtKB">
        <authorList>
            <consortium name="Ensembl"/>
        </authorList>
    </citation>
    <scope>IDENTIFICATION</scope>
</reference>
<evidence type="ECO:0000313" key="4">
    <source>
        <dbReference type="Proteomes" id="UP000472265"/>
    </source>
</evidence>
<evidence type="ECO:0000313" key="3">
    <source>
        <dbReference type="Ensembl" id="ENSSAUP00010065441.1"/>
    </source>
</evidence>
<reference evidence="3" key="3">
    <citation type="submission" date="2025-09" db="UniProtKB">
        <authorList>
            <consortium name="Ensembl"/>
        </authorList>
    </citation>
    <scope>IDENTIFICATION</scope>
</reference>
<feature type="chain" id="PRO_5046057548" evidence="2">
    <location>
        <begin position="22"/>
        <end position="59"/>
    </location>
</feature>
<accession>A0A671YQ12</accession>
<sequence>MFFHTASLLLIYRLTIRLSAAEEEKKGADGEIKQKRRENDGKKRRFTGKALGEQQPLLR</sequence>
<dbReference type="AlphaFoldDB" id="A0A671YQ12"/>
<keyword evidence="4" id="KW-1185">Reference proteome</keyword>
<dbReference type="Ensembl" id="ENSSAUT00010068537.1">
    <property type="protein sequence ID" value="ENSSAUP00010065441.1"/>
    <property type="gene ID" value="ENSSAUG00010026181.1"/>
</dbReference>
<feature type="compositionally biased region" description="Basic and acidic residues" evidence="1">
    <location>
        <begin position="22"/>
        <end position="41"/>
    </location>
</feature>
<evidence type="ECO:0000256" key="2">
    <source>
        <dbReference type="SAM" id="SignalP"/>
    </source>
</evidence>
<feature type="region of interest" description="Disordered" evidence="1">
    <location>
        <begin position="22"/>
        <end position="59"/>
    </location>
</feature>
<name>A0A671YQ12_SPAAU</name>
<feature type="signal peptide" evidence="2">
    <location>
        <begin position="1"/>
        <end position="21"/>
    </location>
</feature>
<evidence type="ECO:0000256" key="1">
    <source>
        <dbReference type="SAM" id="MobiDB-lite"/>
    </source>
</evidence>
<reference evidence="3" key="1">
    <citation type="submission" date="2021-04" db="EMBL/GenBank/DDBJ databases">
        <authorList>
            <consortium name="Wellcome Sanger Institute Data Sharing"/>
        </authorList>
    </citation>
    <scope>NUCLEOTIDE SEQUENCE [LARGE SCALE GENOMIC DNA]</scope>
</reference>
<dbReference type="Proteomes" id="UP000472265">
    <property type="component" value="Chromosome 7"/>
</dbReference>